<keyword evidence="8" id="KW-1133">Transmembrane helix</keyword>
<keyword evidence="4" id="KW-0560">Oxidoreductase</keyword>
<comment type="caution">
    <text evidence="9">The sequence shown here is derived from an EMBL/GenBank/DDBJ whole genome shotgun (WGS) entry which is preliminary data.</text>
</comment>
<keyword evidence="3 7" id="KW-0479">Metal-binding</keyword>
<evidence type="ECO:0000256" key="4">
    <source>
        <dbReference type="ARBA" id="ARBA00023002"/>
    </source>
</evidence>
<dbReference type="GO" id="GO:0005506">
    <property type="term" value="F:iron ion binding"/>
    <property type="evidence" value="ECO:0007669"/>
    <property type="project" value="InterPro"/>
</dbReference>
<keyword evidence="2 7" id="KW-0349">Heme</keyword>
<dbReference type="InterPro" id="IPR001128">
    <property type="entry name" value="Cyt_P450"/>
</dbReference>
<dbReference type="PRINTS" id="PR00385">
    <property type="entry name" value="P450"/>
</dbReference>
<dbReference type="InterPro" id="IPR036396">
    <property type="entry name" value="Cyt_P450_sf"/>
</dbReference>
<dbReference type="AlphaFoldDB" id="A0A812I2J8"/>
<dbReference type="GO" id="GO:0004497">
    <property type="term" value="F:monooxygenase activity"/>
    <property type="evidence" value="ECO:0007669"/>
    <property type="project" value="UniProtKB-KW"/>
</dbReference>
<evidence type="ECO:0000313" key="9">
    <source>
        <dbReference type="EMBL" id="CAE6968789.1"/>
    </source>
</evidence>
<dbReference type="Proteomes" id="UP000604046">
    <property type="component" value="Unassembled WGS sequence"/>
</dbReference>
<dbReference type="GO" id="GO:0020037">
    <property type="term" value="F:heme binding"/>
    <property type="evidence" value="ECO:0007669"/>
    <property type="project" value="InterPro"/>
</dbReference>
<proteinExistence type="inferred from homology"/>
<reference evidence="9" key="1">
    <citation type="submission" date="2021-02" db="EMBL/GenBank/DDBJ databases">
        <authorList>
            <person name="Dougan E. K."/>
            <person name="Rhodes N."/>
            <person name="Thang M."/>
            <person name="Chan C."/>
        </authorList>
    </citation>
    <scope>NUCLEOTIDE SEQUENCE</scope>
</reference>
<dbReference type="PANTHER" id="PTHR24291">
    <property type="entry name" value="CYTOCHROME P450 FAMILY 4"/>
    <property type="match status" value="1"/>
</dbReference>
<dbReference type="PRINTS" id="PR00463">
    <property type="entry name" value="EP450I"/>
</dbReference>
<organism evidence="9 10">
    <name type="scientific">Symbiodinium natans</name>
    <dbReference type="NCBI Taxonomy" id="878477"/>
    <lineage>
        <taxon>Eukaryota</taxon>
        <taxon>Sar</taxon>
        <taxon>Alveolata</taxon>
        <taxon>Dinophyceae</taxon>
        <taxon>Suessiales</taxon>
        <taxon>Symbiodiniaceae</taxon>
        <taxon>Symbiodinium</taxon>
    </lineage>
</organism>
<dbReference type="Gene3D" id="1.10.630.10">
    <property type="entry name" value="Cytochrome P450"/>
    <property type="match status" value="1"/>
</dbReference>
<keyword evidence="10" id="KW-1185">Reference proteome</keyword>
<dbReference type="InterPro" id="IPR002401">
    <property type="entry name" value="Cyt_P450_E_grp-I"/>
</dbReference>
<name>A0A812I2J8_9DINO</name>
<evidence type="ECO:0000256" key="1">
    <source>
        <dbReference type="ARBA" id="ARBA00010617"/>
    </source>
</evidence>
<dbReference type="OrthoDB" id="1470350at2759"/>
<feature type="transmembrane region" description="Helical" evidence="8">
    <location>
        <begin position="12"/>
        <end position="30"/>
    </location>
</feature>
<keyword evidence="8" id="KW-0472">Membrane</keyword>
<evidence type="ECO:0000256" key="7">
    <source>
        <dbReference type="PIRSR" id="PIRSR602401-1"/>
    </source>
</evidence>
<evidence type="ECO:0000256" key="8">
    <source>
        <dbReference type="SAM" id="Phobius"/>
    </source>
</evidence>
<evidence type="ECO:0000256" key="6">
    <source>
        <dbReference type="ARBA" id="ARBA00023033"/>
    </source>
</evidence>
<dbReference type="GO" id="GO:0016705">
    <property type="term" value="F:oxidoreductase activity, acting on paired donors, with incorporation or reduction of molecular oxygen"/>
    <property type="evidence" value="ECO:0007669"/>
    <property type="project" value="InterPro"/>
</dbReference>
<comment type="cofactor">
    <cofactor evidence="7">
        <name>heme</name>
        <dbReference type="ChEBI" id="CHEBI:30413"/>
    </cofactor>
</comment>
<evidence type="ECO:0000256" key="3">
    <source>
        <dbReference type="ARBA" id="ARBA00022723"/>
    </source>
</evidence>
<sequence>MVRDQSVLTQHKFAVTGVLLLGVTVLLDAARRFRSRRKPGDSIPCLPGAWPIVGHFFTLRRYCRENANLAMGRWAVDVARTQGLPIFRAALMGFDLVWVSDPDLTEEIFQGDPHRYTKDFSQMPLGGDLFEFSFGNGMFFAATGDAKWEIPHRILKTPFSVRGIRAIMPMMREQADKLVAALKRDVGHGGSTYIDAWVTKMAFETIAVCGLGTSFGCFEDDQTHPFIDALNETVAALDPLGRCPAILRPLLCRDLMNKYFASSKSIRDTCRDVIRQRRGAGSVRESRKDLLDMMLNDVDAKTGQSMTEDMIVDNVLTFLFAGQDSTAAAMGSCLCFLCSFPECKERLIKEIDEVVGNGQLEWDHLGKLQYLDWCLKETLRLAPPAPIILRQSTQAAEEQLLGGRWRMPAQMPVLINVMALHYSQALWGADAAEFRPERWEHGQPHKFAYMPFATGPRQCIGREFTLVEQKVTMVKFFQNFDLRPADTTQVEEGYVLVDHESAKHPPFLTIDTQVKKDNGAFLGFFSTFQLLERGQEGGPAF</sequence>
<dbReference type="Pfam" id="PF00067">
    <property type="entry name" value="p450"/>
    <property type="match status" value="1"/>
</dbReference>
<keyword evidence="5 7" id="KW-0408">Iron</keyword>
<dbReference type="EMBL" id="CAJNDS010000136">
    <property type="protein sequence ID" value="CAE6968789.1"/>
    <property type="molecule type" value="Genomic_DNA"/>
</dbReference>
<evidence type="ECO:0000256" key="5">
    <source>
        <dbReference type="ARBA" id="ARBA00023004"/>
    </source>
</evidence>
<keyword evidence="6" id="KW-0503">Monooxygenase</keyword>
<dbReference type="PANTHER" id="PTHR24291:SF50">
    <property type="entry name" value="BIFUNCTIONAL ALBAFLAVENONE MONOOXYGENASE_TERPENE SYNTHASE"/>
    <property type="match status" value="1"/>
</dbReference>
<protein>
    <submittedName>
        <fullName evidence="9">CYP505A3 protein</fullName>
    </submittedName>
</protein>
<accession>A0A812I2J8</accession>
<dbReference type="InterPro" id="IPR050196">
    <property type="entry name" value="Cytochrome_P450_Monoox"/>
</dbReference>
<gene>
    <name evidence="9" type="primary">CYP505A3</name>
    <name evidence="9" type="ORF">SNAT2548_LOCUS2371</name>
</gene>
<evidence type="ECO:0000313" key="10">
    <source>
        <dbReference type="Proteomes" id="UP000604046"/>
    </source>
</evidence>
<evidence type="ECO:0000256" key="2">
    <source>
        <dbReference type="ARBA" id="ARBA00022617"/>
    </source>
</evidence>
<feature type="binding site" description="axial binding residue" evidence="7">
    <location>
        <position position="459"/>
    </location>
    <ligand>
        <name>heme</name>
        <dbReference type="ChEBI" id="CHEBI:30413"/>
    </ligand>
    <ligandPart>
        <name>Fe</name>
        <dbReference type="ChEBI" id="CHEBI:18248"/>
    </ligandPart>
</feature>
<keyword evidence="8" id="KW-0812">Transmembrane</keyword>
<dbReference type="SUPFAM" id="SSF48264">
    <property type="entry name" value="Cytochrome P450"/>
    <property type="match status" value="1"/>
</dbReference>
<comment type="similarity">
    <text evidence="1">Belongs to the cytochrome P450 family.</text>
</comment>